<proteinExistence type="predicted"/>
<evidence type="ECO:0000313" key="3">
    <source>
        <dbReference type="Proteomes" id="UP000324585"/>
    </source>
</evidence>
<keyword evidence="3" id="KW-1185">Reference proteome</keyword>
<evidence type="ECO:0000313" key="2">
    <source>
        <dbReference type="EMBL" id="KAA8491393.1"/>
    </source>
</evidence>
<feature type="region of interest" description="Disordered" evidence="1">
    <location>
        <begin position="81"/>
        <end position="114"/>
    </location>
</feature>
<dbReference type="EMBL" id="VRMN01000014">
    <property type="protein sequence ID" value="KAA8491393.1"/>
    <property type="molecule type" value="Genomic_DNA"/>
</dbReference>
<evidence type="ECO:0000256" key="1">
    <source>
        <dbReference type="SAM" id="MobiDB-lite"/>
    </source>
</evidence>
<comment type="caution">
    <text evidence="2">The sequence shown here is derived from an EMBL/GenBank/DDBJ whole genome shotgun (WGS) entry which is preliminary data.</text>
</comment>
<feature type="region of interest" description="Disordered" evidence="1">
    <location>
        <begin position="1"/>
        <end position="29"/>
    </location>
</feature>
<feature type="region of interest" description="Disordered" evidence="1">
    <location>
        <begin position="893"/>
        <end position="923"/>
    </location>
</feature>
<name>A0A5J4YL82_PORPP</name>
<accession>A0A5J4YL82</accession>
<reference evidence="3" key="1">
    <citation type="journal article" date="2019" name="Nat. Commun.">
        <title>Expansion of phycobilisome linker gene families in mesophilic red algae.</title>
        <authorList>
            <person name="Lee J."/>
            <person name="Kim D."/>
            <person name="Bhattacharya D."/>
            <person name="Yoon H.S."/>
        </authorList>
    </citation>
    <scope>NUCLEOTIDE SEQUENCE [LARGE SCALE GENOMIC DNA]</scope>
    <source>
        <strain evidence="3">CCMP 1328</strain>
    </source>
</reference>
<dbReference type="Proteomes" id="UP000324585">
    <property type="component" value="Unassembled WGS sequence"/>
</dbReference>
<gene>
    <name evidence="2" type="ORF">FVE85_7814</name>
</gene>
<sequence>MKKLQQKLATGKHRRSASMSRESVGVAAEGSGINKDARYGHGSAQNSSAASFLSRIKFTKRSLRSVIKRSGILSAVRMNQGAGADKGSDADDSQMNAAPGKGDRKYNGGKYTGNGHGADGNHHLGMSWNTDNFRESQNIFYNDDLDIAKLQVPKNQFMQYDSLVRGTQRMRSSTDSNGTEQQHLMRSVRFDREENYAQEDEKRLVRVARLANRASRGSAEAGTAMCALLVEQISSVERYIAHVRTLMYESSQVVNELPEKPPLMMSSHAAPGQPSAGKQASTALPAAKSISPLLLEEENTAFQRTMAMQRKLWEVEAAMKQGKFRTAIGIVEELKKSKSFVDDPGRVDKLDELTGEMVELLKQRSRRRLRHMQNCQQFVSGVGSGGRASTHPNALHVQDAKYLLRLARVEDARDEIFAFASARLSASLQKYGGGGDSASLENQNQSSAHQHGVEGVMRELFVQITATYIEVESVLDPQIAREAAVLMMNPWTSGAMSSAFGVQQSQHDGANAMARRLSSAATGINMSGAGAGGSAVDALALNVAGNCRIGAAASVAPAVLTPDEAEQQAHATWQLFLWMMVELQNAFERYLVPKLGGRNNNAPKPSLAILARLQAQLKNAFLDTEHARVTEFLEPWASAGIAPGVAAYLSAATRRTNEKRIQEKLAQVSALCFARISLYLEPSIIDAFEAECAGLVAKSTRLIKEDSGELRLTPVHELYQGTFLSSERSQLSSSASSAVASCELSASCASLVKAVLKIAQCSVEFVQTNAVYYPYFISCIAKPLETYVSYIGQSQLKDSVVRLNLLALGRTFVPTLIHWLTETLDYAVPEVDMVLQGIGDQTGLDVAKRSTGAGLTAASSASTISASSSSSLLVRKSTSAVVRRKMGAAAAGLISPARTRPPAPASSAAQLPLGKASEVNAATTQPRIRHVRRGSIDDDFTLAMQQPRDAALASHDKSAKAKQQVDIDMIRRKLQHFRSSGD</sequence>
<feature type="region of interest" description="Disordered" evidence="1">
    <location>
        <begin position="261"/>
        <end position="283"/>
    </location>
</feature>
<protein>
    <submittedName>
        <fullName evidence="2">Uncharacterized protein</fullName>
    </submittedName>
</protein>
<feature type="compositionally biased region" description="Basic residues" evidence="1">
    <location>
        <begin position="1"/>
        <end position="16"/>
    </location>
</feature>
<organism evidence="2 3">
    <name type="scientific">Porphyridium purpureum</name>
    <name type="common">Red alga</name>
    <name type="synonym">Porphyridium cruentum</name>
    <dbReference type="NCBI Taxonomy" id="35688"/>
    <lineage>
        <taxon>Eukaryota</taxon>
        <taxon>Rhodophyta</taxon>
        <taxon>Bangiophyceae</taxon>
        <taxon>Porphyridiales</taxon>
        <taxon>Porphyridiaceae</taxon>
        <taxon>Porphyridium</taxon>
    </lineage>
</organism>
<dbReference type="AlphaFoldDB" id="A0A5J4YL82"/>